<evidence type="ECO:0000259" key="2">
    <source>
        <dbReference type="Pfam" id="PF04316"/>
    </source>
</evidence>
<accession>A0A3D8IL28</accession>
<feature type="compositionally biased region" description="Polar residues" evidence="1">
    <location>
        <begin position="1"/>
        <end position="15"/>
    </location>
</feature>
<sequence length="78" mass="9016">MRIASSVTASIQQAQTRERNDINRNDEKRLQEKDIFNMFSDKSHADRVARIKEEIRSGTYKIDLMATSDKMAQSLLNV</sequence>
<dbReference type="InterPro" id="IPR031316">
    <property type="entry name" value="FlgM_C"/>
</dbReference>
<feature type="domain" description="Anti-sigma-28 factor FlgM C-terminal" evidence="2">
    <location>
        <begin position="43"/>
        <end position="72"/>
    </location>
</feature>
<evidence type="ECO:0000313" key="3">
    <source>
        <dbReference type="EMBL" id="RDU65730.1"/>
    </source>
</evidence>
<feature type="region of interest" description="Disordered" evidence="1">
    <location>
        <begin position="1"/>
        <end position="29"/>
    </location>
</feature>
<dbReference type="EMBL" id="NXLQ01000011">
    <property type="protein sequence ID" value="RDU65730.1"/>
    <property type="molecule type" value="Genomic_DNA"/>
</dbReference>
<reference evidence="3 4" key="1">
    <citation type="submission" date="2018-04" db="EMBL/GenBank/DDBJ databases">
        <title>Novel Campyloabacter and Helicobacter Species and Strains.</title>
        <authorList>
            <person name="Mannion A.J."/>
            <person name="Shen Z."/>
            <person name="Fox J.G."/>
        </authorList>
    </citation>
    <scope>NUCLEOTIDE SEQUENCE [LARGE SCALE GENOMIC DNA]</scope>
    <source>
        <strain evidence="3 4">MIT 17-337</strain>
    </source>
</reference>
<dbReference type="Pfam" id="PF04316">
    <property type="entry name" value="FlgM"/>
    <property type="match status" value="1"/>
</dbReference>
<comment type="caution">
    <text evidence="3">The sequence shown here is derived from an EMBL/GenBank/DDBJ whole genome shotgun (WGS) entry which is preliminary data.</text>
</comment>
<proteinExistence type="predicted"/>
<protein>
    <recommendedName>
        <fullName evidence="2">Anti-sigma-28 factor FlgM C-terminal domain-containing protein</fullName>
    </recommendedName>
</protein>
<dbReference type="Proteomes" id="UP000256379">
    <property type="component" value="Unassembled WGS sequence"/>
</dbReference>
<evidence type="ECO:0000313" key="4">
    <source>
        <dbReference type="Proteomes" id="UP000256379"/>
    </source>
</evidence>
<gene>
    <name evidence="3" type="ORF">CQA53_06100</name>
</gene>
<keyword evidence="4" id="KW-1185">Reference proteome</keyword>
<dbReference type="SUPFAM" id="SSF101498">
    <property type="entry name" value="Anti-sigma factor FlgM"/>
    <property type="match status" value="1"/>
</dbReference>
<dbReference type="InterPro" id="IPR035890">
    <property type="entry name" value="Anti-sigma-28_factor_FlgM_sf"/>
</dbReference>
<feature type="compositionally biased region" description="Basic and acidic residues" evidence="1">
    <location>
        <begin position="16"/>
        <end position="29"/>
    </location>
</feature>
<dbReference type="OrthoDB" id="5328035at2"/>
<dbReference type="AlphaFoldDB" id="A0A3D8IL28"/>
<organism evidence="3 4">
    <name type="scientific">Helicobacter didelphidarum</name>
    <dbReference type="NCBI Taxonomy" id="2040648"/>
    <lineage>
        <taxon>Bacteria</taxon>
        <taxon>Pseudomonadati</taxon>
        <taxon>Campylobacterota</taxon>
        <taxon>Epsilonproteobacteria</taxon>
        <taxon>Campylobacterales</taxon>
        <taxon>Helicobacteraceae</taxon>
        <taxon>Helicobacter</taxon>
    </lineage>
</organism>
<name>A0A3D8IL28_9HELI</name>
<dbReference type="RefSeq" id="WP_115543136.1">
    <property type="nucleotide sequence ID" value="NZ_NXLQ01000011.1"/>
</dbReference>
<evidence type="ECO:0000256" key="1">
    <source>
        <dbReference type="SAM" id="MobiDB-lite"/>
    </source>
</evidence>